<evidence type="ECO:0000313" key="1">
    <source>
        <dbReference type="EMBL" id="GAA1098686.1"/>
    </source>
</evidence>
<reference evidence="1 2" key="1">
    <citation type="journal article" date="2019" name="Int. J. Syst. Evol. Microbiol.">
        <title>The Global Catalogue of Microorganisms (GCM) 10K type strain sequencing project: providing services to taxonomists for standard genome sequencing and annotation.</title>
        <authorList>
            <consortium name="The Broad Institute Genomics Platform"/>
            <consortium name="The Broad Institute Genome Sequencing Center for Infectious Disease"/>
            <person name="Wu L."/>
            <person name="Ma J."/>
        </authorList>
    </citation>
    <scope>NUCLEOTIDE SEQUENCE [LARGE SCALE GENOMIC DNA]</scope>
    <source>
        <strain evidence="1 2">JCM 13002</strain>
    </source>
</reference>
<evidence type="ECO:0008006" key="3">
    <source>
        <dbReference type="Google" id="ProtNLM"/>
    </source>
</evidence>
<accession>A0ABN1TSG7</accession>
<name>A0ABN1TSG7_9ACTN</name>
<sequence>MHAMHPLHPMDPMDGAFTLAWQHAVGHVLPEDLPMAAARLLADGLDSPALRDLAGRHRHEDTRELDALLHRSLAELGVQAPDHDTAERCLLHHLAALLVAGDLTPEEAAVRLWHGMAETATEAEARFLEIAVTEDYYVHDPEYHRPEEVRSWRTRLRTAAVELVAAEDNPPAPARHSARGRAH</sequence>
<evidence type="ECO:0000313" key="2">
    <source>
        <dbReference type="Proteomes" id="UP001499987"/>
    </source>
</evidence>
<dbReference type="Proteomes" id="UP001499987">
    <property type="component" value="Unassembled WGS sequence"/>
</dbReference>
<proteinExistence type="predicted"/>
<comment type="caution">
    <text evidence="1">The sequence shown here is derived from an EMBL/GenBank/DDBJ whole genome shotgun (WGS) entry which is preliminary data.</text>
</comment>
<keyword evidence="2" id="KW-1185">Reference proteome</keyword>
<dbReference type="EMBL" id="BAAALD010000048">
    <property type="protein sequence ID" value="GAA1098686.1"/>
    <property type="molecule type" value="Genomic_DNA"/>
</dbReference>
<protein>
    <recommendedName>
        <fullName evidence="3">DUF2247 family protein</fullName>
    </recommendedName>
</protein>
<gene>
    <name evidence="1" type="ORF">GCM10009663_46870</name>
</gene>
<organism evidence="1 2">
    <name type="scientific">Kitasatospora arboriphila</name>
    <dbReference type="NCBI Taxonomy" id="258052"/>
    <lineage>
        <taxon>Bacteria</taxon>
        <taxon>Bacillati</taxon>
        <taxon>Actinomycetota</taxon>
        <taxon>Actinomycetes</taxon>
        <taxon>Kitasatosporales</taxon>
        <taxon>Streptomycetaceae</taxon>
        <taxon>Kitasatospora</taxon>
    </lineage>
</organism>